<dbReference type="GO" id="GO:0005777">
    <property type="term" value="C:peroxisome"/>
    <property type="evidence" value="ECO:0007669"/>
    <property type="project" value="TreeGrafter"/>
</dbReference>
<name>A0A7J6NE03_PEROL</name>
<proteinExistence type="predicted"/>
<reference evidence="2 3" key="1">
    <citation type="submission" date="2020-04" db="EMBL/GenBank/DDBJ databases">
        <title>Perkinsus olseni comparative genomics.</title>
        <authorList>
            <person name="Bogema D.R."/>
        </authorList>
    </citation>
    <scope>NUCLEOTIDE SEQUENCE [LARGE SCALE GENOMIC DNA]</scope>
    <source>
        <strain evidence="2">00978-12</strain>
    </source>
</reference>
<dbReference type="OrthoDB" id="552574at2759"/>
<dbReference type="PANTHER" id="PTHR21623">
    <property type="entry name" value="SPERIOLIN-BINDING FACTOR"/>
    <property type="match status" value="1"/>
</dbReference>
<feature type="coiled-coil region" evidence="1">
    <location>
        <begin position="429"/>
        <end position="551"/>
    </location>
</feature>
<dbReference type="AlphaFoldDB" id="A0A7J6NE03"/>
<dbReference type="PANTHER" id="PTHR21623:SF2">
    <property type="entry name" value="COILED-COIL DOMAIN-CONTAINING PROTEIN 33"/>
    <property type="match status" value="1"/>
</dbReference>
<dbReference type="EMBL" id="JABANP010000457">
    <property type="protein sequence ID" value="KAF4682123.1"/>
    <property type="molecule type" value="Genomic_DNA"/>
</dbReference>
<protein>
    <submittedName>
        <fullName evidence="2">Uncharacterized protein</fullName>
    </submittedName>
</protein>
<dbReference type="Proteomes" id="UP000541610">
    <property type="component" value="Unassembled WGS sequence"/>
</dbReference>
<dbReference type="InterPro" id="IPR039889">
    <property type="entry name" value="CCD33"/>
</dbReference>
<feature type="coiled-coil region" evidence="1">
    <location>
        <begin position="636"/>
        <end position="707"/>
    </location>
</feature>
<evidence type="ECO:0000256" key="1">
    <source>
        <dbReference type="SAM" id="Coils"/>
    </source>
</evidence>
<evidence type="ECO:0000313" key="2">
    <source>
        <dbReference type="EMBL" id="KAF4682123.1"/>
    </source>
</evidence>
<feature type="non-terminal residue" evidence="2">
    <location>
        <position position="744"/>
    </location>
</feature>
<sequence length="744" mass="83498">NQAESVKERGEIGKSLESLKEELRNAAAKQAEKEQEQQLQLSLKPDDVDANVDVLKEGRVRLIFHRARGLASSSPSAVANGVVLAKLLRSSDGAVVYSCSTLRCAIDNWDGSCDINEELVLPIPQGRQAEELIVQMSLMAQTKEYSRELLSLTFKPIALDPFSPAHVLARSRNSDQGEGSQATLALTAAHEPSLESSRGHNQRLLLLELKIHRILHSRSLPDAVAAGVLAVHPSGEESTPEPVFHNFYYDQAQTLTLFLKEKFTDARRSGTSEPLVCITPGSAGTSVAPNWRRSVMRMMVPPSRHVLKLHVTSHGAPKILLVPDPISAAPRLKPVAVGNLDLRPLLDDNGASSLGARSYHVDMRPLVSPHSTATLELDARLWRSSNDERKKLGEARKEAAKTSVNPTDGTVEAVLAIARDREEVNAHLAREYTRRAESLEKASADVESLTRQLEEVKRENEELRERMEEEREMWDDAAKRAESNAAADPVLEAALRSLSSQQIVARLQETLSKYRNERATVDELRRRLQAASAEIERAQRDRQRLDELERMHVGRMEYHHELQEKCAKLPKYEATIKSQEKIIAKLETVFHWSFRFGRFRIADPGVELGSSGLWKFLSRTRVEEANRENMNNRKIIEAKDSEIRELLRAITREEKLAELHGQQAAREGKTHEEGRLRAEIDRLERVRDEYAQENQIMEARIKSLEAQLVSNSKHYGREISALKVLLAKSKASVSSNALDEPPIE</sequence>
<keyword evidence="1" id="KW-0175">Coiled coil</keyword>
<gene>
    <name evidence="2" type="ORF">FOZ60_011034</name>
</gene>
<comment type="caution">
    <text evidence="2">The sequence shown here is derived from an EMBL/GenBank/DDBJ whole genome shotgun (WGS) entry which is preliminary data.</text>
</comment>
<accession>A0A7J6NE03</accession>
<evidence type="ECO:0000313" key="3">
    <source>
        <dbReference type="Proteomes" id="UP000541610"/>
    </source>
</evidence>
<organism evidence="2 3">
    <name type="scientific">Perkinsus olseni</name>
    <name type="common">Perkinsus atlanticus</name>
    <dbReference type="NCBI Taxonomy" id="32597"/>
    <lineage>
        <taxon>Eukaryota</taxon>
        <taxon>Sar</taxon>
        <taxon>Alveolata</taxon>
        <taxon>Perkinsozoa</taxon>
        <taxon>Perkinsea</taxon>
        <taxon>Perkinsida</taxon>
        <taxon>Perkinsidae</taxon>
        <taxon>Perkinsus</taxon>
    </lineage>
</organism>